<reference evidence="3 4" key="1">
    <citation type="journal article" date="2017" name="Nat. Commun.">
        <title>Genome assembly with in vitro proximity ligation data and whole-genome triplication in lettuce.</title>
        <authorList>
            <person name="Reyes-Chin-Wo S."/>
            <person name="Wang Z."/>
            <person name="Yang X."/>
            <person name="Kozik A."/>
            <person name="Arikit S."/>
            <person name="Song C."/>
            <person name="Xia L."/>
            <person name="Froenicke L."/>
            <person name="Lavelle D.O."/>
            <person name="Truco M.J."/>
            <person name="Xia R."/>
            <person name="Zhu S."/>
            <person name="Xu C."/>
            <person name="Xu H."/>
            <person name="Xu X."/>
            <person name="Cox K."/>
            <person name="Korf I."/>
            <person name="Meyers B.C."/>
            <person name="Michelmore R.W."/>
        </authorList>
    </citation>
    <scope>NUCLEOTIDE SEQUENCE [LARGE SCALE GENOMIC DNA]</scope>
    <source>
        <strain evidence="4">cv. Salinas</strain>
        <tissue evidence="3">Seedlings</tissue>
    </source>
</reference>
<dbReference type="SUPFAM" id="SSF46565">
    <property type="entry name" value="Chaperone J-domain"/>
    <property type="match status" value="1"/>
</dbReference>
<name>A0A9R1UY61_LACSA</name>
<dbReference type="EMBL" id="NBSK02000007">
    <property type="protein sequence ID" value="KAJ0195252.1"/>
    <property type="molecule type" value="Genomic_DNA"/>
</dbReference>
<feature type="compositionally biased region" description="Pro residues" evidence="1">
    <location>
        <begin position="277"/>
        <end position="289"/>
    </location>
</feature>
<dbReference type="InterPro" id="IPR056988">
    <property type="entry name" value="Zn_ribbon_pln"/>
</dbReference>
<feature type="region of interest" description="Disordered" evidence="1">
    <location>
        <begin position="257"/>
        <end position="348"/>
    </location>
</feature>
<dbReference type="Proteomes" id="UP000235145">
    <property type="component" value="Unassembled WGS sequence"/>
</dbReference>
<dbReference type="InterPro" id="IPR001623">
    <property type="entry name" value="DnaJ_domain"/>
</dbReference>
<gene>
    <name evidence="3" type="ORF">LSAT_V11C700374480</name>
</gene>
<feature type="region of interest" description="Disordered" evidence="1">
    <location>
        <begin position="187"/>
        <end position="237"/>
    </location>
</feature>
<proteinExistence type="predicted"/>
<feature type="domain" description="J" evidence="2">
    <location>
        <begin position="87"/>
        <end position="152"/>
    </location>
</feature>
<comment type="caution">
    <text evidence="3">The sequence shown here is derived from an EMBL/GenBank/DDBJ whole genome shotgun (WGS) entry which is preliminary data.</text>
</comment>
<feature type="compositionally biased region" description="Polar residues" evidence="1">
    <location>
        <begin position="217"/>
        <end position="226"/>
    </location>
</feature>
<dbReference type="Pfam" id="PF00226">
    <property type="entry name" value="DnaJ"/>
    <property type="match status" value="1"/>
</dbReference>
<dbReference type="Pfam" id="PF23551">
    <property type="entry name" value="Zn_ribbon_20"/>
    <property type="match status" value="1"/>
</dbReference>
<evidence type="ECO:0000313" key="4">
    <source>
        <dbReference type="Proteomes" id="UP000235145"/>
    </source>
</evidence>
<sequence length="506" mass="58355">MVWTSTLIRVETMDPHIFIARAEAQRWLGIAEKLLMSHDLVGSKTFAIRARESDPRLEAADQILAVVDTLIAAEKQVVGNNGVQQPDFYGILQLVRFVQDTDHIASQYQRLAFILNPHQNRFPFSDQAFQIVNEAWSVLSNPMRKSMYDSELDFPPQLQMNTIGFNLEEQQQQQQEQHNFFSIDYMGSDHQQKSPEQEQTFQTRVQRTHQQQESQQHNFLSRNQSAPVHEEDEQLFQHHEQEQLFQPQVEPLEVMSTPYQQNPPQSPQPQPSMQSITPPPAAPPQPPLSWPQAPSLSQPQQPHQKQQPPLQPQQQEAWVEQNAGPVHSPNQVNSDNGVKKKETETEAVNMDESPTFWTACPYCFYMYEYQRIYAECTIRCDNCKRAFQAVGISSPPLMAEGQEDYFYCWGYYPLGVSISHLPKTARTNSKWTPFSPLHDASSNVQNHFNSREAPKKNTFVKKDLGPRIYIDDITDDIFTGISEPSDDSDVEWNMTRDKMMTWLPFS</sequence>
<dbReference type="PANTHER" id="PTHR45496:SF19">
    <property type="entry name" value="J DOMAIN-CONTAINING PROTEIN"/>
    <property type="match status" value="1"/>
</dbReference>
<accession>A0A9R1UY61</accession>
<evidence type="ECO:0000259" key="2">
    <source>
        <dbReference type="PROSITE" id="PS50076"/>
    </source>
</evidence>
<dbReference type="InterPro" id="IPR036869">
    <property type="entry name" value="J_dom_sf"/>
</dbReference>
<dbReference type="PROSITE" id="PS50076">
    <property type="entry name" value="DNAJ_2"/>
    <property type="match status" value="1"/>
</dbReference>
<organism evidence="3 4">
    <name type="scientific">Lactuca sativa</name>
    <name type="common">Garden lettuce</name>
    <dbReference type="NCBI Taxonomy" id="4236"/>
    <lineage>
        <taxon>Eukaryota</taxon>
        <taxon>Viridiplantae</taxon>
        <taxon>Streptophyta</taxon>
        <taxon>Embryophyta</taxon>
        <taxon>Tracheophyta</taxon>
        <taxon>Spermatophyta</taxon>
        <taxon>Magnoliopsida</taxon>
        <taxon>eudicotyledons</taxon>
        <taxon>Gunneridae</taxon>
        <taxon>Pentapetalae</taxon>
        <taxon>asterids</taxon>
        <taxon>campanulids</taxon>
        <taxon>Asterales</taxon>
        <taxon>Asteraceae</taxon>
        <taxon>Cichorioideae</taxon>
        <taxon>Cichorieae</taxon>
        <taxon>Lactucinae</taxon>
        <taxon>Lactuca</taxon>
    </lineage>
</organism>
<dbReference type="AlphaFoldDB" id="A0A9R1UY61"/>
<evidence type="ECO:0000256" key="1">
    <source>
        <dbReference type="SAM" id="MobiDB-lite"/>
    </source>
</evidence>
<protein>
    <recommendedName>
        <fullName evidence="2">J domain-containing protein</fullName>
    </recommendedName>
</protein>
<dbReference type="InterPro" id="IPR018253">
    <property type="entry name" value="DnaJ_domain_CS"/>
</dbReference>
<dbReference type="PROSITE" id="PS00636">
    <property type="entry name" value="DNAJ_1"/>
    <property type="match status" value="1"/>
</dbReference>
<keyword evidence="4" id="KW-1185">Reference proteome</keyword>
<dbReference type="CDD" id="cd06257">
    <property type="entry name" value="DnaJ"/>
    <property type="match status" value="1"/>
</dbReference>
<dbReference type="PANTHER" id="PTHR45496">
    <property type="entry name" value="CHAPERONE DNAJ-DOMAIN SUPERFAMILY PROTEIN"/>
    <property type="match status" value="1"/>
</dbReference>
<dbReference type="InterPro" id="IPR053052">
    <property type="entry name" value="Imprinting_Balance_Reg"/>
</dbReference>
<evidence type="ECO:0000313" key="3">
    <source>
        <dbReference type="EMBL" id="KAJ0195252.1"/>
    </source>
</evidence>
<dbReference type="SMART" id="SM00271">
    <property type="entry name" value="DnaJ"/>
    <property type="match status" value="1"/>
</dbReference>
<feature type="compositionally biased region" description="Low complexity" evidence="1">
    <location>
        <begin position="290"/>
        <end position="315"/>
    </location>
</feature>
<dbReference type="Gene3D" id="1.10.287.110">
    <property type="entry name" value="DnaJ domain"/>
    <property type="match status" value="1"/>
</dbReference>